<organism evidence="1">
    <name type="scientific">Arundo donax</name>
    <name type="common">Giant reed</name>
    <name type="synonym">Donax arundinaceus</name>
    <dbReference type="NCBI Taxonomy" id="35708"/>
    <lineage>
        <taxon>Eukaryota</taxon>
        <taxon>Viridiplantae</taxon>
        <taxon>Streptophyta</taxon>
        <taxon>Embryophyta</taxon>
        <taxon>Tracheophyta</taxon>
        <taxon>Spermatophyta</taxon>
        <taxon>Magnoliopsida</taxon>
        <taxon>Liliopsida</taxon>
        <taxon>Poales</taxon>
        <taxon>Poaceae</taxon>
        <taxon>PACMAD clade</taxon>
        <taxon>Arundinoideae</taxon>
        <taxon>Arundineae</taxon>
        <taxon>Arundo</taxon>
    </lineage>
</organism>
<name>A0A0A9C9J4_ARUDO</name>
<dbReference type="AlphaFoldDB" id="A0A0A9C9J4"/>
<sequence length="28" mass="3275">MSSEMKYSMHIDSCENYISHSELNVIIL</sequence>
<accession>A0A0A9C9J4</accession>
<protein>
    <submittedName>
        <fullName evidence="1">Uncharacterized protein</fullName>
    </submittedName>
</protein>
<reference evidence="1" key="1">
    <citation type="submission" date="2014-09" db="EMBL/GenBank/DDBJ databases">
        <authorList>
            <person name="Magalhaes I.L.F."/>
            <person name="Oliveira U."/>
            <person name="Santos F.R."/>
            <person name="Vidigal T.H.D.A."/>
            <person name="Brescovit A.D."/>
            <person name="Santos A.J."/>
        </authorList>
    </citation>
    <scope>NUCLEOTIDE SEQUENCE</scope>
    <source>
        <tissue evidence="1">Shoot tissue taken approximately 20 cm above the soil surface</tissue>
    </source>
</reference>
<reference evidence="1" key="2">
    <citation type="journal article" date="2015" name="Data Brief">
        <title>Shoot transcriptome of the giant reed, Arundo donax.</title>
        <authorList>
            <person name="Barrero R.A."/>
            <person name="Guerrero F.D."/>
            <person name="Moolhuijzen P."/>
            <person name="Goolsby J.A."/>
            <person name="Tidwell J."/>
            <person name="Bellgard S.E."/>
            <person name="Bellgard M.I."/>
        </authorList>
    </citation>
    <scope>NUCLEOTIDE SEQUENCE</scope>
    <source>
        <tissue evidence="1">Shoot tissue taken approximately 20 cm above the soil surface</tissue>
    </source>
</reference>
<dbReference type="EMBL" id="GBRH01229728">
    <property type="protein sequence ID" value="JAD68167.1"/>
    <property type="molecule type" value="Transcribed_RNA"/>
</dbReference>
<evidence type="ECO:0000313" key="1">
    <source>
        <dbReference type="EMBL" id="JAD68167.1"/>
    </source>
</evidence>
<proteinExistence type="predicted"/>